<sequence>MSAVGPASQPARSAAFFIAAVVAGEKENEQLVPEHLPPPAEADAAWAGAVERTAASSAVDRRAAVSG</sequence>
<reference evidence="2" key="1">
    <citation type="journal article" date="2019" name="Int. J. Syst. Evol. Microbiol.">
        <title>The Global Catalogue of Microorganisms (GCM) 10K type strain sequencing project: providing services to taxonomists for standard genome sequencing and annotation.</title>
        <authorList>
            <consortium name="The Broad Institute Genomics Platform"/>
            <consortium name="The Broad Institute Genome Sequencing Center for Infectious Disease"/>
            <person name="Wu L."/>
            <person name="Ma J."/>
        </authorList>
    </citation>
    <scope>NUCLEOTIDE SEQUENCE [LARGE SCALE GENOMIC DNA]</scope>
    <source>
        <strain evidence="2">JCM 17388</strain>
    </source>
</reference>
<name>A0ABP8BDS4_9ACTN</name>
<accession>A0ABP8BDS4</accession>
<organism evidence="1 2">
    <name type="scientific">Streptosporangium oxazolinicum</name>
    <dbReference type="NCBI Taxonomy" id="909287"/>
    <lineage>
        <taxon>Bacteria</taxon>
        <taxon>Bacillati</taxon>
        <taxon>Actinomycetota</taxon>
        <taxon>Actinomycetes</taxon>
        <taxon>Streptosporangiales</taxon>
        <taxon>Streptosporangiaceae</taxon>
        <taxon>Streptosporangium</taxon>
    </lineage>
</organism>
<dbReference type="Proteomes" id="UP001501251">
    <property type="component" value="Unassembled WGS sequence"/>
</dbReference>
<evidence type="ECO:0000313" key="2">
    <source>
        <dbReference type="Proteomes" id="UP001501251"/>
    </source>
</evidence>
<keyword evidence="2" id="KW-1185">Reference proteome</keyword>
<dbReference type="EMBL" id="BAABAQ010000013">
    <property type="protein sequence ID" value="GAA4203451.1"/>
    <property type="molecule type" value="Genomic_DNA"/>
</dbReference>
<protein>
    <submittedName>
        <fullName evidence="1">Uncharacterized protein</fullName>
    </submittedName>
</protein>
<proteinExistence type="predicted"/>
<comment type="caution">
    <text evidence="1">The sequence shown here is derived from an EMBL/GenBank/DDBJ whole genome shotgun (WGS) entry which is preliminary data.</text>
</comment>
<gene>
    <name evidence="1" type="ORF">GCM10022252_61110</name>
</gene>
<evidence type="ECO:0000313" key="1">
    <source>
        <dbReference type="EMBL" id="GAA4203451.1"/>
    </source>
</evidence>